<dbReference type="Proteomes" id="UP000252132">
    <property type="component" value="Unassembled WGS sequence"/>
</dbReference>
<dbReference type="PIRSF" id="PIRSF000232">
    <property type="entry name" value="YdjA"/>
    <property type="match status" value="1"/>
</dbReference>
<evidence type="ECO:0000256" key="7">
    <source>
        <dbReference type="PIRNR" id="PIRNR000232"/>
    </source>
</evidence>
<dbReference type="AlphaFoldDB" id="A0A368E0K5"/>
<keyword evidence="5 7" id="KW-0560">Oxidoreductase</keyword>
<evidence type="ECO:0000256" key="6">
    <source>
        <dbReference type="ARBA" id="ARBA00023027"/>
    </source>
</evidence>
<keyword evidence="6 7" id="KW-0520">NAD</keyword>
<proteinExistence type="inferred from homology"/>
<comment type="cofactor">
    <cofactor evidence="8">
        <name>FMN</name>
        <dbReference type="ChEBI" id="CHEBI:58210"/>
    </cofactor>
    <text evidence="8">Binds 1 FMN per subunit.</text>
</comment>
<evidence type="ECO:0000256" key="4">
    <source>
        <dbReference type="ARBA" id="ARBA00022857"/>
    </source>
</evidence>
<evidence type="ECO:0000256" key="5">
    <source>
        <dbReference type="ARBA" id="ARBA00023002"/>
    </source>
</evidence>
<dbReference type="Pfam" id="PF00881">
    <property type="entry name" value="Nitroreductase"/>
    <property type="match status" value="1"/>
</dbReference>
<reference evidence="10 11" key="1">
    <citation type="journal article" date="2018" name="Microbiome">
        <title>Fine metagenomic profile of the Mediterranean stratified and mixed water columns revealed by assembly and recruitment.</title>
        <authorList>
            <person name="Haro-Moreno J.M."/>
            <person name="Lopez-Perez M."/>
            <person name="De La Torre J.R."/>
            <person name="Picazo A."/>
            <person name="Camacho A."/>
            <person name="Rodriguez-Valera F."/>
        </authorList>
    </citation>
    <scope>NUCLEOTIDE SEQUENCE [LARGE SCALE GENOMIC DNA]</scope>
    <source>
        <strain evidence="10">MED-G55</strain>
    </source>
</reference>
<comment type="caution">
    <text evidence="10">The sequence shown here is derived from an EMBL/GenBank/DDBJ whole genome shotgun (WGS) entry which is preliminary data.</text>
</comment>
<evidence type="ECO:0000256" key="1">
    <source>
        <dbReference type="ARBA" id="ARBA00007118"/>
    </source>
</evidence>
<dbReference type="EC" id="1.-.-.-" evidence="7"/>
<keyword evidence="2 7" id="KW-0285">Flavoprotein</keyword>
<keyword evidence="3 7" id="KW-0288">FMN</keyword>
<dbReference type="InterPro" id="IPR000415">
    <property type="entry name" value="Nitroreductase-like"/>
</dbReference>
<comment type="similarity">
    <text evidence="1 7">Belongs to the nitroreductase family.</text>
</comment>
<organism evidence="10 11">
    <name type="scientific">PS1 clade bacterium</name>
    <dbReference type="NCBI Taxonomy" id="2175152"/>
    <lineage>
        <taxon>Bacteria</taxon>
        <taxon>Pseudomonadati</taxon>
        <taxon>Pseudomonadota</taxon>
        <taxon>Alphaproteobacteria</taxon>
        <taxon>PS1 clade</taxon>
    </lineage>
</organism>
<evidence type="ECO:0000259" key="9">
    <source>
        <dbReference type="Pfam" id="PF00881"/>
    </source>
</evidence>
<evidence type="ECO:0000313" key="10">
    <source>
        <dbReference type="EMBL" id="RCL77404.1"/>
    </source>
</evidence>
<evidence type="ECO:0000256" key="8">
    <source>
        <dbReference type="PIRSR" id="PIRSR000232-1"/>
    </source>
</evidence>
<name>A0A368E0K5_9PROT</name>
<gene>
    <name evidence="10" type="ORF">DBW69_03680</name>
</gene>
<feature type="binding site" description="in other chain" evidence="8">
    <location>
        <begin position="16"/>
        <end position="18"/>
    </location>
    <ligand>
        <name>FMN</name>
        <dbReference type="ChEBI" id="CHEBI:58210"/>
        <note>ligand shared between dimeric partners</note>
    </ligand>
</feature>
<evidence type="ECO:0000313" key="11">
    <source>
        <dbReference type="Proteomes" id="UP000252132"/>
    </source>
</evidence>
<dbReference type="EMBL" id="QOQF01000009">
    <property type="protein sequence ID" value="RCL77404.1"/>
    <property type="molecule type" value="Genomic_DNA"/>
</dbReference>
<dbReference type="InterPro" id="IPR052530">
    <property type="entry name" value="NAD(P)H_nitroreductase"/>
</dbReference>
<protein>
    <recommendedName>
        <fullName evidence="7">Putative NAD(P)H nitroreductase</fullName>
        <ecNumber evidence="7">1.-.-.-</ecNumber>
    </recommendedName>
</protein>
<feature type="binding site" evidence="8">
    <location>
        <position position="43"/>
    </location>
    <ligand>
        <name>FMN</name>
        <dbReference type="ChEBI" id="CHEBI:58210"/>
        <note>ligand shared between dimeric partners</note>
    </ligand>
</feature>
<evidence type="ECO:0000256" key="2">
    <source>
        <dbReference type="ARBA" id="ARBA00022630"/>
    </source>
</evidence>
<dbReference type="Gene3D" id="3.40.109.10">
    <property type="entry name" value="NADH Oxidase"/>
    <property type="match status" value="1"/>
</dbReference>
<dbReference type="CDD" id="cd02135">
    <property type="entry name" value="YdjA-like"/>
    <property type="match status" value="1"/>
</dbReference>
<dbReference type="GO" id="GO:0016491">
    <property type="term" value="F:oxidoreductase activity"/>
    <property type="evidence" value="ECO:0007669"/>
    <property type="project" value="UniProtKB-UniRule"/>
</dbReference>
<dbReference type="PANTHER" id="PTHR43821">
    <property type="entry name" value="NAD(P)H NITROREDUCTASE YDJA-RELATED"/>
    <property type="match status" value="1"/>
</dbReference>
<accession>A0A368E0K5</accession>
<feature type="binding site" description="in other chain" evidence="8">
    <location>
        <begin position="141"/>
        <end position="143"/>
    </location>
    <ligand>
        <name>FMN</name>
        <dbReference type="ChEBI" id="CHEBI:58210"/>
        <note>ligand shared between dimeric partners</note>
    </ligand>
</feature>
<dbReference type="InterPro" id="IPR026021">
    <property type="entry name" value="YdjA-like"/>
</dbReference>
<dbReference type="PANTHER" id="PTHR43821:SF1">
    <property type="entry name" value="NAD(P)H NITROREDUCTASE YDJA-RELATED"/>
    <property type="match status" value="1"/>
</dbReference>
<keyword evidence="4 7" id="KW-0521">NADP</keyword>
<sequence>MIKYQTTQLHEFLKLRRSVMARNMTSPGPTELQINDLIEIAARVPDHGKLAPWRFIVFENEARKKIGKGFADIHKQNLPDATDEELKLEENRFQRAPLVIGVVASPKEHPKIPVWEQYLSAGAACQNLLTAAQSMGFAAQWLTEWIAYDIKVASLLALTEKEKIAGFIYIGTASEAPKERARPELQDVLTHWLSQ</sequence>
<dbReference type="InterPro" id="IPR029479">
    <property type="entry name" value="Nitroreductase"/>
</dbReference>
<feature type="domain" description="Nitroreductase" evidence="9">
    <location>
        <begin position="16"/>
        <end position="171"/>
    </location>
</feature>
<dbReference type="SUPFAM" id="SSF55469">
    <property type="entry name" value="FMN-dependent nitroreductase-like"/>
    <property type="match status" value="1"/>
</dbReference>
<evidence type="ECO:0000256" key="3">
    <source>
        <dbReference type="ARBA" id="ARBA00022643"/>
    </source>
</evidence>
<feature type="binding site" evidence="8">
    <location>
        <position position="47"/>
    </location>
    <ligand>
        <name>FMN</name>
        <dbReference type="ChEBI" id="CHEBI:58210"/>
        <note>ligand shared between dimeric partners</note>
    </ligand>
</feature>